<name>A0AAV7NVK8_PLEWA</name>
<sequence length="92" mass="9796">MAKLPCLEGSQCDGAARISTLTESHSQTCPRGTSELEDASAADPVCTNSSADWSENPGSTAHEDQETPAVQTGEEGLQRQQGEKKMDNEDKD</sequence>
<feature type="compositionally biased region" description="Polar residues" evidence="1">
    <location>
        <begin position="46"/>
        <end position="59"/>
    </location>
</feature>
<evidence type="ECO:0000313" key="2">
    <source>
        <dbReference type="EMBL" id="KAJ1119941.1"/>
    </source>
</evidence>
<protein>
    <submittedName>
        <fullName evidence="2">Uncharacterized protein</fullName>
    </submittedName>
</protein>
<comment type="caution">
    <text evidence="2">The sequence shown here is derived from an EMBL/GenBank/DDBJ whole genome shotgun (WGS) entry which is preliminary data.</text>
</comment>
<evidence type="ECO:0000256" key="1">
    <source>
        <dbReference type="SAM" id="MobiDB-lite"/>
    </source>
</evidence>
<reference evidence="2" key="1">
    <citation type="journal article" date="2022" name="bioRxiv">
        <title>Sequencing and chromosome-scale assembly of the giantPleurodeles waltlgenome.</title>
        <authorList>
            <person name="Brown T."/>
            <person name="Elewa A."/>
            <person name="Iarovenko S."/>
            <person name="Subramanian E."/>
            <person name="Araus A.J."/>
            <person name="Petzold A."/>
            <person name="Susuki M."/>
            <person name="Suzuki K.-i.T."/>
            <person name="Hayashi T."/>
            <person name="Toyoda A."/>
            <person name="Oliveira C."/>
            <person name="Osipova E."/>
            <person name="Leigh N.D."/>
            <person name="Simon A."/>
            <person name="Yun M.H."/>
        </authorList>
    </citation>
    <scope>NUCLEOTIDE SEQUENCE</scope>
    <source>
        <strain evidence="2">20211129_DDA</strain>
        <tissue evidence="2">Liver</tissue>
    </source>
</reference>
<feature type="region of interest" description="Disordered" evidence="1">
    <location>
        <begin position="21"/>
        <end position="92"/>
    </location>
</feature>
<dbReference type="Proteomes" id="UP001066276">
    <property type="component" value="Chromosome 8"/>
</dbReference>
<dbReference type="EMBL" id="JANPWB010000012">
    <property type="protein sequence ID" value="KAJ1119941.1"/>
    <property type="molecule type" value="Genomic_DNA"/>
</dbReference>
<organism evidence="2 3">
    <name type="scientific">Pleurodeles waltl</name>
    <name type="common">Iberian ribbed newt</name>
    <dbReference type="NCBI Taxonomy" id="8319"/>
    <lineage>
        <taxon>Eukaryota</taxon>
        <taxon>Metazoa</taxon>
        <taxon>Chordata</taxon>
        <taxon>Craniata</taxon>
        <taxon>Vertebrata</taxon>
        <taxon>Euteleostomi</taxon>
        <taxon>Amphibia</taxon>
        <taxon>Batrachia</taxon>
        <taxon>Caudata</taxon>
        <taxon>Salamandroidea</taxon>
        <taxon>Salamandridae</taxon>
        <taxon>Pleurodelinae</taxon>
        <taxon>Pleurodeles</taxon>
    </lineage>
</organism>
<feature type="compositionally biased region" description="Basic and acidic residues" evidence="1">
    <location>
        <begin position="81"/>
        <end position="92"/>
    </location>
</feature>
<dbReference type="AlphaFoldDB" id="A0AAV7NVK8"/>
<evidence type="ECO:0000313" key="3">
    <source>
        <dbReference type="Proteomes" id="UP001066276"/>
    </source>
</evidence>
<keyword evidence="3" id="KW-1185">Reference proteome</keyword>
<accession>A0AAV7NVK8</accession>
<proteinExistence type="predicted"/>
<gene>
    <name evidence="2" type="ORF">NDU88_008124</name>
</gene>
<feature type="compositionally biased region" description="Polar residues" evidence="1">
    <location>
        <begin position="21"/>
        <end position="31"/>
    </location>
</feature>